<dbReference type="EMBL" id="NEXE01000055">
    <property type="protein sequence ID" value="PSN90574.1"/>
    <property type="molecule type" value="Genomic_DNA"/>
</dbReference>
<sequence length="63" mass="7413">MDDPGKPGEDTEFYYASWCTKHKDWAGFALNFFEYCWQKADDDLDAMATTIHELTHLDNELTY</sequence>
<evidence type="ECO:0000313" key="2">
    <source>
        <dbReference type="Proteomes" id="UP000240322"/>
    </source>
</evidence>
<organism evidence="1 2">
    <name type="scientific">Candidatus Marsarchaeota G2 archaeon OSP_D</name>
    <dbReference type="NCBI Taxonomy" id="1978157"/>
    <lineage>
        <taxon>Archaea</taxon>
        <taxon>Candidatus Marsarchaeota</taxon>
        <taxon>Candidatus Marsarchaeota group 2</taxon>
    </lineage>
</organism>
<name>A0A2R6AW18_9ARCH</name>
<dbReference type="Proteomes" id="UP000240322">
    <property type="component" value="Unassembled WGS sequence"/>
</dbReference>
<reference evidence="1 2" key="1">
    <citation type="submission" date="2017-04" db="EMBL/GenBank/DDBJ databases">
        <title>Novel microbial lineages endemic to geothermal iron-oxide mats fill important gaps in the evolutionary history of Archaea.</title>
        <authorList>
            <person name="Jay Z.J."/>
            <person name="Beam J.P."/>
            <person name="Dlakic M."/>
            <person name="Rusch D.B."/>
            <person name="Kozubal M.A."/>
            <person name="Inskeep W.P."/>
        </authorList>
    </citation>
    <scope>NUCLEOTIDE SEQUENCE [LARGE SCALE GENOMIC DNA]</scope>
    <source>
        <strain evidence="1">OSP_D</strain>
    </source>
</reference>
<proteinExistence type="predicted"/>
<protein>
    <submittedName>
        <fullName evidence="1">Uncharacterized protein</fullName>
    </submittedName>
</protein>
<evidence type="ECO:0000313" key="1">
    <source>
        <dbReference type="EMBL" id="PSN90574.1"/>
    </source>
</evidence>
<comment type="caution">
    <text evidence="1">The sequence shown here is derived from an EMBL/GenBank/DDBJ whole genome shotgun (WGS) entry which is preliminary data.</text>
</comment>
<dbReference type="AlphaFoldDB" id="A0A2R6AW18"/>
<accession>A0A2R6AW18</accession>
<gene>
    <name evidence="1" type="ORF">B9Q03_06500</name>
</gene>